<dbReference type="PANTHER" id="PTHR43272">
    <property type="entry name" value="LONG-CHAIN-FATTY-ACID--COA LIGASE"/>
    <property type="match status" value="1"/>
</dbReference>
<evidence type="ECO:0000256" key="4">
    <source>
        <dbReference type="ARBA" id="ARBA00023098"/>
    </source>
</evidence>
<name>A0A919V8X0_9ACTN</name>
<gene>
    <name evidence="7" type="ORF">Ssi02_51090</name>
</gene>
<dbReference type="EMBL" id="BOOW01000031">
    <property type="protein sequence ID" value="GII94878.1"/>
    <property type="molecule type" value="Genomic_DNA"/>
</dbReference>
<evidence type="ECO:0000256" key="3">
    <source>
        <dbReference type="ARBA" id="ARBA00022832"/>
    </source>
</evidence>
<evidence type="ECO:0000313" key="7">
    <source>
        <dbReference type="EMBL" id="GII94878.1"/>
    </source>
</evidence>
<evidence type="ECO:0000256" key="2">
    <source>
        <dbReference type="ARBA" id="ARBA00022598"/>
    </source>
</evidence>
<evidence type="ECO:0000313" key="8">
    <source>
        <dbReference type="Proteomes" id="UP000606172"/>
    </source>
</evidence>
<dbReference type="InterPro" id="IPR020845">
    <property type="entry name" value="AMP-binding_CS"/>
</dbReference>
<dbReference type="SUPFAM" id="SSF56801">
    <property type="entry name" value="Acetyl-CoA synthetase-like"/>
    <property type="match status" value="1"/>
</dbReference>
<comment type="caution">
    <text evidence="7">The sequence shown here is derived from an EMBL/GenBank/DDBJ whole genome shotgun (WGS) entry which is preliminary data.</text>
</comment>
<keyword evidence="8" id="KW-1185">Reference proteome</keyword>
<dbReference type="Proteomes" id="UP000606172">
    <property type="component" value="Unassembled WGS sequence"/>
</dbReference>
<accession>A0A919V8X0</accession>
<proteinExistence type="inferred from homology"/>
<evidence type="ECO:0000256" key="1">
    <source>
        <dbReference type="ARBA" id="ARBA00006432"/>
    </source>
</evidence>
<keyword evidence="4" id="KW-0443">Lipid metabolism</keyword>
<dbReference type="AlphaFoldDB" id="A0A919V8X0"/>
<dbReference type="GO" id="GO:0004467">
    <property type="term" value="F:long-chain fatty acid-CoA ligase activity"/>
    <property type="evidence" value="ECO:0007669"/>
    <property type="project" value="TreeGrafter"/>
</dbReference>
<feature type="domain" description="AMP-dependent synthetase/ligase" evidence="6">
    <location>
        <begin position="32"/>
        <end position="448"/>
    </location>
</feature>
<sequence>MSERPNPRRQDTLLQRSSLEEQVAGSTICLRFRDIAEEHPDAPAYSIRAEHGWETLTFGEARREVLAIAAGFVALGLAPGDTVTLMMVNRPEHVLADLGAVHAGGRPISVYATLAPEQVTYIARDSEAKIAVLGGEYELKRWGQALAELPGLTKVIVLDPAACPDDERFMTWEEFVALGKERYDTDAQSVDERWRAVKPHDTLTVLYTSGTTGNPKGVPLSHHSVCYNAAGLDLVSDLPTFGTQISYLTYAHIAERVLSLYLPLFKGSHVHFCPDVTQLSTVLREVRPVLFFGVPRVWEKLMAGLLAVMETQPEEQQTQARAAMAAGVRFIEAGQNGGTPSAEVVAAYERADAGLLSIVRSLIGFDRARWLASSAAPLSSEVQRFFAGLGMNVMEVYGMTETTGAFTVNSPHRYKLGSVGAGMPGIEIRIADDGEILMRGPIATAGYLNLPEATSDLIDEDGWLHTGDVGSLDNDGFVRILDRKKEIFITSGGENISPANIENYLKEHPLIGQALAYGDRRPYPVALITLDAEAAPAWATNRGITFTGLADLTQHPDVLAEVTGVVNRANERLARVQQIKRWKLLPVEWSTDTEELTPKFSLRRRVIHTKYSDTIELLYGTG</sequence>
<keyword evidence="3" id="KW-0276">Fatty acid metabolism</keyword>
<dbReference type="InterPro" id="IPR000873">
    <property type="entry name" value="AMP-dep_synth/lig_dom"/>
</dbReference>
<dbReference type="InterPro" id="IPR042099">
    <property type="entry name" value="ANL_N_sf"/>
</dbReference>
<dbReference type="PANTHER" id="PTHR43272:SF32">
    <property type="entry name" value="AMP-DEPENDENT SYNTHETASE_LIGASE DOMAIN-CONTAINING PROTEIN"/>
    <property type="match status" value="1"/>
</dbReference>
<protein>
    <recommendedName>
        <fullName evidence="5">Acyl-CoA synthetase</fullName>
    </recommendedName>
</protein>
<dbReference type="PROSITE" id="PS00455">
    <property type="entry name" value="AMP_BINDING"/>
    <property type="match status" value="1"/>
</dbReference>
<dbReference type="GO" id="GO:0016020">
    <property type="term" value="C:membrane"/>
    <property type="evidence" value="ECO:0007669"/>
    <property type="project" value="TreeGrafter"/>
</dbReference>
<dbReference type="Pfam" id="PF00501">
    <property type="entry name" value="AMP-binding"/>
    <property type="match status" value="1"/>
</dbReference>
<dbReference type="Gene3D" id="3.40.50.12780">
    <property type="entry name" value="N-terminal domain of ligase-like"/>
    <property type="match status" value="1"/>
</dbReference>
<organism evidence="7 8">
    <name type="scientific">Sinosporangium siamense</name>
    <dbReference type="NCBI Taxonomy" id="1367973"/>
    <lineage>
        <taxon>Bacteria</taxon>
        <taxon>Bacillati</taxon>
        <taxon>Actinomycetota</taxon>
        <taxon>Actinomycetes</taxon>
        <taxon>Streptosporangiales</taxon>
        <taxon>Streptosporangiaceae</taxon>
        <taxon>Sinosporangium</taxon>
    </lineage>
</organism>
<dbReference type="RefSeq" id="WP_204029784.1">
    <property type="nucleotide sequence ID" value="NZ_BOOW01000031.1"/>
</dbReference>
<keyword evidence="2" id="KW-0436">Ligase</keyword>
<comment type="similarity">
    <text evidence="1">Belongs to the ATP-dependent AMP-binding enzyme family.</text>
</comment>
<evidence type="ECO:0000259" key="6">
    <source>
        <dbReference type="Pfam" id="PF00501"/>
    </source>
</evidence>
<evidence type="ECO:0000256" key="5">
    <source>
        <dbReference type="ARBA" id="ARBA00032875"/>
    </source>
</evidence>
<dbReference type="CDD" id="cd05907">
    <property type="entry name" value="VL_LC_FACS_like"/>
    <property type="match status" value="1"/>
</dbReference>
<dbReference type="Pfam" id="PF23562">
    <property type="entry name" value="AMP-binding_C_3"/>
    <property type="match status" value="1"/>
</dbReference>
<reference evidence="7" key="1">
    <citation type="submission" date="2021-01" db="EMBL/GenBank/DDBJ databases">
        <title>Whole genome shotgun sequence of Sinosporangium siamense NBRC 109515.</title>
        <authorList>
            <person name="Komaki H."/>
            <person name="Tamura T."/>
        </authorList>
    </citation>
    <scope>NUCLEOTIDE SEQUENCE</scope>
    <source>
        <strain evidence="7">NBRC 109515</strain>
    </source>
</reference>